<evidence type="ECO:0000256" key="4">
    <source>
        <dbReference type="ARBA" id="ARBA00022692"/>
    </source>
</evidence>
<keyword evidence="3 7" id="KW-1003">Cell membrane</keyword>
<keyword evidence="7" id="KW-1005">Bacterial flagellum biogenesis</keyword>
<dbReference type="GO" id="GO:0009306">
    <property type="term" value="P:protein secretion"/>
    <property type="evidence" value="ECO:0007669"/>
    <property type="project" value="InterPro"/>
</dbReference>
<dbReference type="Gene3D" id="3.40.30.60">
    <property type="entry name" value="FHIPEP family, domain 1"/>
    <property type="match status" value="1"/>
</dbReference>
<name>A0A1H8QS64_9GAMM</name>
<keyword evidence="7" id="KW-0813">Transport</keyword>
<proteinExistence type="inferred from homology"/>
<protein>
    <recommendedName>
        <fullName evidence="7">Flagellar biosynthesis protein FlhA</fullName>
    </recommendedName>
</protein>
<keyword evidence="7" id="KW-1006">Bacterial flagellum protein export</keyword>
<evidence type="ECO:0000313" key="9">
    <source>
        <dbReference type="EMBL" id="SEO57100.1"/>
    </source>
</evidence>
<feature type="compositionally biased region" description="Low complexity" evidence="8">
    <location>
        <begin position="336"/>
        <end position="349"/>
    </location>
</feature>
<keyword evidence="4 7" id="KW-0812">Transmembrane</keyword>
<evidence type="ECO:0000256" key="1">
    <source>
        <dbReference type="ARBA" id="ARBA00004651"/>
    </source>
</evidence>
<dbReference type="GO" id="GO:0044780">
    <property type="term" value="P:bacterial-type flagellum assembly"/>
    <property type="evidence" value="ECO:0007669"/>
    <property type="project" value="InterPro"/>
</dbReference>
<feature type="transmembrane region" description="Helical" evidence="7">
    <location>
        <begin position="246"/>
        <end position="266"/>
    </location>
</feature>
<dbReference type="PANTHER" id="PTHR30161:SF1">
    <property type="entry name" value="FLAGELLAR BIOSYNTHESIS PROTEIN FLHA-RELATED"/>
    <property type="match status" value="1"/>
</dbReference>
<feature type="transmembrane region" description="Helical" evidence="7">
    <location>
        <begin position="204"/>
        <end position="226"/>
    </location>
</feature>
<dbReference type="NCBIfam" id="TIGR01398">
    <property type="entry name" value="FlhA"/>
    <property type="match status" value="1"/>
</dbReference>
<feature type="transmembrane region" description="Helical" evidence="7">
    <location>
        <begin position="287"/>
        <end position="320"/>
    </location>
</feature>
<reference evidence="9 10" key="1">
    <citation type="submission" date="2016-10" db="EMBL/GenBank/DDBJ databases">
        <authorList>
            <person name="de Groot N.N."/>
        </authorList>
    </citation>
    <scope>NUCLEOTIDE SEQUENCE [LARGE SCALE GENOMIC DNA]</scope>
    <source>
        <strain evidence="9 10">CGMCC 1.6291</strain>
    </source>
</reference>
<evidence type="ECO:0000256" key="5">
    <source>
        <dbReference type="ARBA" id="ARBA00022989"/>
    </source>
</evidence>
<dbReference type="PANTHER" id="PTHR30161">
    <property type="entry name" value="FLAGELLAR EXPORT PROTEIN, MEMBRANE FLHA SUBUNIT-RELATED"/>
    <property type="match status" value="1"/>
</dbReference>
<feature type="transmembrane region" description="Helical" evidence="7">
    <location>
        <begin position="118"/>
        <end position="136"/>
    </location>
</feature>
<feature type="region of interest" description="Disordered" evidence="8">
    <location>
        <begin position="332"/>
        <end position="370"/>
    </location>
</feature>
<keyword evidence="5 7" id="KW-1133">Transmembrane helix</keyword>
<evidence type="ECO:0000256" key="2">
    <source>
        <dbReference type="ARBA" id="ARBA00008835"/>
    </source>
</evidence>
<sequence>MATAVLDNLRMLVRNGLGTPILLMALLAMMIVPLPPLALDMLFTFNITLSLVVMLVAVYTPRPLEFAVFPTVLLIATLLRLALNIASTRVILLEGHTGTDAAGNVIQAFGDFVVGGNYAVGLVVFGILVIINFVVVTKGAGRISEVTARFTLDALPGKQMAIDADLNAGLIDSETAKKRREEVAQEADFYGSMDGASKFVRGDAIAGILILFINIIGGLFIGILQHGMPFQSAMNNYTLLTIGDGLVAQIPSLVLSTGTAILVTRVSSSQDMAGEVVRQLLGNPKALAVSAAVLGIMGLVPGMPNLAFLTLAAIAGFFAWRIHNNPPVEETVETSAAPRRAGPAGRAAAGSGGDGQAPVATQGGDNQELTWDDVPPVDTVGLEVGYGLIPLVDRNQGGQLLNRIKGVRKKVSQDLGFLVPSVHIRDNLDLGPNSYRVSVLGVPMAEAELQPSREMAINPGSVSGEVKGQAARDPAFGLDAVWIEPSQRDLAQSHGYTVVDASTVAATHLSQIIQSHAHELLGHEEVQKLLDILARKQPKLVEELVPNTLPLSTVVRVLQNLLEERIPIRDMRTIVETLAEHGQAIKDPSALTARVREALGRMIVQNVAGMSDELPVITLDPQLEQLLLSSVQGNGDGTAGLEPGLADRLQRSLADSAQRQEVANQPAVLLTAPQLRSWISRLTRHNIEGLNVLSYNEVPDEKRVKIVASIGQQQVAQGS</sequence>
<dbReference type="InterPro" id="IPR001712">
    <property type="entry name" value="T3SS_FHIPEP"/>
</dbReference>
<keyword evidence="9" id="KW-0282">Flagellum</keyword>
<dbReference type="Gene3D" id="1.10.8.540">
    <property type="entry name" value="FHIPEP family, domain 3"/>
    <property type="match status" value="1"/>
</dbReference>
<dbReference type="EMBL" id="FOEG01000001">
    <property type="protein sequence ID" value="SEO57100.1"/>
    <property type="molecule type" value="Genomic_DNA"/>
</dbReference>
<evidence type="ECO:0000256" key="7">
    <source>
        <dbReference type="RuleBase" id="RU364093"/>
    </source>
</evidence>
<dbReference type="InterPro" id="IPR006301">
    <property type="entry name" value="FlhA"/>
</dbReference>
<organism evidence="9 10">
    <name type="scientific">Aquisalimonas asiatica</name>
    <dbReference type="NCBI Taxonomy" id="406100"/>
    <lineage>
        <taxon>Bacteria</taxon>
        <taxon>Pseudomonadati</taxon>
        <taxon>Pseudomonadota</taxon>
        <taxon>Gammaproteobacteria</taxon>
        <taxon>Chromatiales</taxon>
        <taxon>Ectothiorhodospiraceae</taxon>
        <taxon>Aquisalimonas</taxon>
    </lineage>
</organism>
<evidence type="ECO:0000313" key="10">
    <source>
        <dbReference type="Proteomes" id="UP000199657"/>
    </source>
</evidence>
<feature type="transmembrane region" description="Helical" evidence="7">
    <location>
        <begin position="66"/>
        <end position="86"/>
    </location>
</feature>
<dbReference type="Pfam" id="PF00771">
    <property type="entry name" value="FHIPEP"/>
    <property type="match status" value="1"/>
</dbReference>
<keyword evidence="9" id="KW-0966">Cell projection</keyword>
<dbReference type="InterPro" id="IPR042193">
    <property type="entry name" value="FHIPEP_3"/>
</dbReference>
<comment type="subcellular location">
    <subcellularLocation>
        <location evidence="1 7">Cell membrane</location>
        <topology evidence="1 7">Multi-pass membrane protein</topology>
    </subcellularLocation>
</comment>
<keyword evidence="6 7" id="KW-0472">Membrane</keyword>
<dbReference type="OrthoDB" id="9759185at2"/>
<dbReference type="STRING" id="406100.SAMN04488052_101755"/>
<keyword evidence="9" id="KW-0969">Cilium</keyword>
<dbReference type="InterPro" id="IPR042196">
    <property type="entry name" value="FHIPEP_4"/>
</dbReference>
<dbReference type="RefSeq" id="WP_091640026.1">
    <property type="nucleotide sequence ID" value="NZ_FOEG01000001.1"/>
</dbReference>
<dbReference type="PRINTS" id="PR00949">
    <property type="entry name" value="TYPE3IMAPROT"/>
</dbReference>
<dbReference type="Gene3D" id="3.40.50.12790">
    <property type="entry name" value="FHIPEP family, domain 4"/>
    <property type="match status" value="1"/>
</dbReference>
<gene>
    <name evidence="7" type="primary">flhA</name>
    <name evidence="9" type="ORF">SAMN04488052_101755</name>
</gene>
<dbReference type="AlphaFoldDB" id="A0A1H8QS64"/>
<keyword evidence="7" id="KW-0653">Protein transport</keyword>
<accession>A0A1H8QS64</accession>
<feature type="transmembrane region" description="Helical" evidence="7">
    <location>
        <begin position="38"/>
        <end position="59"/>
    </location>
</feature>
<evidence type="ECO:0000256" key="6">
    <source>
        <dbReference type="ARBA" id="ARBA00023136"/>
    </source>
</evidence>
<keyword evidence="10" id="KW-1185">Reference proteome</keyword>
<evidence type="ECO:0000256" key="8">
    <source>
        <dbReference type="SAM" id="MobiDB-lite"/>
    </source>
</evidence>
<dbReference type="PIRSF" id="PIRSF005419">
    <property type="entry name" value="FlhA"/>
    <property type="match status" value="1"/>
</dbReference>
<dbReference type="InterPro" id="IPR042194">
    <property type="entry name" value="FHIPEP_1"/>
</dbReference>
<evidence type="ECO:0000256" key="3">
    <source>
        <dbReference type="ARBA" id="ARBA00022475"/>
    </source>
</evidence>
<comment type="function">
    <text evidence="7">Required for formation of the rod structure of the flagellar apparatus. Together with FliI and FliH, may constitute the export apparatus of flagellin.</text>
</comment>
<dbReference type="GO" id="GO:0005886">
    <property type="term" value="C:plasma membrane"/>
    <property type="evidence" value="ECO:0007669"/>
    <property type="project" value="UniProtKB-SubCell"/>
</dbReference>
<dbReference type="Proteomes" id="UP000199657">
    <property type="component" value="Unassembled WGS sequence"/>
</dbReference>
<feature type="transmembrane region" description="Helical" evidence="7">
    <location>
        <begin position="12"/>
        <end position="32"/>
    </location>
</feature>
<comment type="similarity">
    <text evidence="2 7">Belongs to the FHIPEP (flagella/HR/invasion proteins export pore) family.</text>
</comment>